<evidence type="ECO:0000313" key="3">
    <source>
        <dbReference type="Proteomes" id="UP000218831"/>
    </source>
</evidence>
<feature type="transmembrane region" description="Helical" evidence="1">
    <location>
        <begin position="80"/>
        <end position="98"/>
    </location>
</feature>
<dbReference type="AlphaFoldDB" id="A0A2A2G6M2"/>
<dbReference type="RefSeq" id="WP_095607208.1">
    <property type="nucleotide sequence ID" value="NZ_NSKE01000009.1"/>
</dbReference>
<keyword evidence="1" id="KW-0812">Transmembrane</keyword>
<dbReference type="EMBL" id="NSKE01000009">
    <property type="protein sequence ID" value="PAU93281.1"/>
    <property type="molecule type" value="Genomic_DNA"/>
</dbReference>
<feature type="transmembrane region" description="Helical" evidence="1">
    <location>
        <begin position="167"/>
        <end position="184"/>
    </location>
</feature>
<dbReference type="OrthoDB" id="9809859at2"/>
<evidence type="ECO:0008006" key="4">
    <source>
        <dbReference type="Google" id="ProtNLM"/>
    </source>
</evidence>
<reference evidence="2 3" key="1">
    <citation type="submission" date="2017-08" db="EMBL/GenBank/DDBJ databases">
        <title>Aliifodinibius alkalisoli sp. nov., isolated from saline alkaline soil.</title>
        <authorList>
            <person name="Liu D."/>
            <person name="Zhang G."/>
        </authorList>
    </citation>
    <scope>NUCLEOTIDE SEQUENCE [LARGE SCALE GENOMIC DNA]</scope>
    <source>
        <strain evidence="2 3">WN023</strain>
    </source>
</reference>
<sequence>MDKQKRVWMAVAALMLIGVYFFPIWSISMDAPQYPEGIGMNISVDNIEGKDKNDLQNINGLNHYIGMKEINPDSIPELKIMPFIFGFLIISGLVIAGIGNHKWILFWLGLFVLFAIAGLVDFYIWGYDYGHNLNPDAPIKVPGMTYQPPLLGSKQLLNINATSLPHIGFYISLISMGIASTVWWKSKED</sequence>
<accession>A0A2A2G6M2</accession>
<feature type="transmembrane region" description="Helical" evidence="1">
    <location>
        <begin position="105"/>
        <end position="125"/>
    </location>
</feature>
<keyword evidence="1" id="KW-0472">Membrane</keyword>
<protein>
    <recommendedName>
        <fullName evidence="4">Cytochrome C</fullName>
    </recommendedName>
</protein>
<organism evidence="2 3">
    <name type="scientific">Fodinibius salipaludis</name>
    <dbReference type="NCBI Taxonomy" id="2032627"/>
    <lineage>
        <taxon>Bacteria</taxon>
        <taxon>Pseudomonadati</taxon>
        <taxon>Balneolota</taxon>
        <taxon>Balneolia</taxon>
        <taxon>Balneolales</taxon>
        <taxon>Balneolaceae</taxon>
        <taxon>Fodinibius</taxon>
    </lineage>
</organism>
<proteinExistence type="predicted"/>
<feature type="transmembrane region" description="Helical" evidence="1">
    <location>
        <begin position="7"/>
        <end position="27"/>
    </location>
</feature>
<gene>
    <name evidence="2" type="ORF">CK503_12725</name>
</gene>
<evidence type="ECO:0000313" key="2">
    <source>
        <dbReference type="EMBL" id="PAU93281.1"/>
    </source>
</evidence>
<evidence type="ECO:0000256" key="1">
    <source>
        <dbReference type="SAM" id="Phobius"/>
    </source>
</evidence>
<name>A0A2A2G6M2_9BACT</name>
<keyword evidence="1" id="KW-1133">Transmembrane helix</keyword>
<comment type="caution">
    <text evidence="2">The sequence shown here is derived from an EMBL/GenBank/DDBJ whole genome shotgun (WGS) entry which is preliminary data.</text>
</comment>
<dbReference type="Proteomes" id="UP000218831">
    <property type="component" value="Unassembled WGS sequence"/>
</dbReference>
<keyword evidence="3" id="KW-1185">Reference proteome</keyword>